<comment type="catalytic activity">
    <reaction evidence="9 10">
        <text>tRNA(Pro) + L-proline + ATP = L-prolyl-tRNA(Pro) + AMP + diphosphate</text>
        <dbReference type="Rhea" id="RHEA:14305"/>
        <dbReference type="Rhea" id="RHEA-COMP:9700"/>
        <dbReference type="Rhea" id="RHEA-COMP:9702"/>
        <dbReference type="ChEBI" id="CHEBI:30616"/>
        <dbReference type="ChEBI" id="CHEBI:33019"/>
        <dbReference type="ChEBI" id="CHEBI:60039"/>
        <dbReference type="ChEBI" id="CHEBI:78442"/>
        <dbReference type="ChEBI" id="CHEBI:78532"/>
        <dbReference type="ChEBI" id="CHEBI:456215"/>
        <dbReference type="EC" id="6.1.1.15"/>
    </reaction>
</comment>
<evidence type="ECO:0000256" key="7">
    <source>
        <dbReference type="ARBA" id="ARBA00022917"/>
    </source>
</evidence>
<comment type="caution">
    <text evidence="12">The sequence shown here is derived from an EMBL/GenBank/DDBJ whole genome shotgun (WGS) entry which is preliminary data.</text>
</comment>
<dbReference type="CDD" id="cd04334">
    <property type="entry name" value="ProRS-INS"/>
    <property type="match status" value="1"/>
</dbReference>
<comment type="subcellular location">
    <subcellularLocation>
        <location evidence="1 10">Cytoplasm</location>
    </subcellularLocation>
</comment>
<dbReference type="FunFam" id="3.30.930.10:FF:000015">
    <property type="entry name" value="Proline--tRNA ligase"/>
    <property type="match status" value="1"/>
</dbReference>
<dbReference type="CDD" id="cd00779">
    <property type="entry name" value="ProRS_core_prok"/>
    <property type="match status" value="1"/>
</dbReference>
<comment type="subunit">
    <text evidence="2 10">Homodimer.</text>
</comment>
<dbReference type="InterPro" id="IPR004500">
    <property type="entry name" value="Pro-tRNA-synth_IIa_bac-type"/>
</dbReference>
<keyword evidence="8 10" id="KW-0030">Aminoacyl-tRNA synthetase</keyword>
<keyword evidence="3 10" id="KW-0963">Cytoplasm</keyword>
<dbReference type="OrthoDB" id="9809052at2"/>
<dbReference type="RefSeq" id="WP_136130211.1">
    <property type="nucleotide sequence ID" value="NZ_PDKU01000002.1"/>
</dbReference>
<dbReference type="InterPro" id="IPR044140">
    <property type="entry name" value="ProRS_anticodon_short"/>
</dbReference>
<dbReference type="NCBIfam" id="TIGR00409">
    <property type="entry name" value="proS_fam_II"/>
    <property type="match status" value="1"/>
</dbReference>
<accession>A0A2P5SWC1</accession>
<comment type="function">
    <text evidence="10">Catalyzes the attachment of proline to tRNA(Pro) in a two-step reaction: proline is first activated by ATP to form Pro-AMP and then transferred to the acceptor end of tRNA(Pro). As ProRS can inadvertently accommodate and process non-cognate amino acids such as alanine and cysteine, to avoid such errors it has two additional distinct editing activities against alanine. One activity is designated as 'pretransfer' editing and involves the tRNA(Pro)-independent hydrolysis of activated Ala-AMP. The other activity is designated 'posttransfer' editing and involves deacylation of mischarged Ala-tRNA(Pro). The misacylated Cys-tRNA(Pro) is not edited by ProRS.</text>
</comment>
<dbReference type="InterPro" id="IPR033730">
    <property type="entry name" value="ProRS_core_prok"/>
</dbReference>
<dbReference type="EC" id="6.1.1.15" evidence="10"/>
<dbReference type="InterPro" id="IPR006195">
    <property type="entry name" value="aa-tRNA-synth_II"/>
</dbReference>
<evidence type="ECO:0000256" key="5">
    <source>
        <dbReference type="ARBA" id="ARBA00022741"/>
    </source>
</evidence>
<evidence type="ECO:0000256" key="4">
    <source>
        <dbReference type="ARBA" id="ARBA00022598"/>
    </source>
</evidence>
<dbReference type="InterPro" id="IPR050062">
    <property type="entry name" value="Pro-tRNA_synthetase"/>
</dbReference>
<dbReference type="InterPro" id="IPR045864">
    <property type="entry name" value="aa-tRNA-synth_II/BPL/LPL"/>
</dbReference>
<dbReference type="InterPro" id="IPR004154">
    <property type="entry name" value="Anticodon-bd"/>
</dbReference>
<evidence type="ECO:0000259" key="11">
    <source>
        <dbReference type="PROSITE" id="PS50862"/>
    </source>
</evidence>
<dbReference type="SUPFAM" id="SSF55826">
    <property type="entry name" value="YbaK/ProRS associated domain"/>
    <property type="match status" value="1"/>
</dbReference>
<dbReference type="GO" id="GO:0004827">
    <property type="term" value="F:proline-tRNA ligase activity"/>
    <property type="evidence" value="ECO:0007669"/>
    <property type="project" value="UniProtKB-UniRule"/>
</dbReference>
<dbReference type="Proteomes" id="UP000296144">
    <property type="component" value="Unassembled WGS sequence"/>
</dbReference>
<evidence type="ECO:0000256" key="1">
    <source>
        <dbReference type="ARBA" id="ARBA00004496"/>
    </source>
</evidence>
<dbReference type="InterPro" id="IPR036621">
    <property type="entry name" value="Anticodon-bd_dom_sf"/>
</dbReference>
<evidence type="ECO:0000256" key="9">
    <source>
        <dbReference type="ARBA" id="ARBA00047671"/>
    </source>
</evidence>
<dbReference type="GO" id="GO:0006433">
    <property type="term" value="P:prolyl-tRNA aminoacylation"/>
    <property type="evidence" value="ECO:0007669"/>
    <property type="project" value="UniProtKB-UniRule"/>
</dbReference>
<dbReference type="GO" id="GO:0002161">
    <property type="term" value="F:aminoacyl-tRNA deacylase activity"/>
    <property type="evidence" value="ECO:0007669"/>
    <property type="project" value="InterPro"/>
</dbReference>
<dbReference type="Gene3D" id="3.90.960.10">
    <property type="entry name" value="YbaK/aminoacyl-tRNA synthetase-associated domain"/>
    <property type="match status" value="1"/>
</dbReference>
<dbReference type="PROSITE" id="PS50862">
    <property type="entry name" value="AA_TRNA_LIGASE_II"/>
    <property type="match status" value="1"/>
</dbReference>
<comment type="similarity">
    <text evidence="10">Belongs to the class-II aminoacyl-tRNA synthetase family. ProS type 1 subfamily.</text>
</comment>
<dbReference type="GO" id="GO:0005524">
    <property type="term" value="F:ATP binding"/>
    <property type="evidence" value="ECO:0007669"/>
    <property type="project" value="UniProtKB-UniRule"/>
</dbReference>
<dbReference type="Pfam" id="PF00587">
    <property type="entry name" value="tRNA-synt_2b"/>
    <property type="match status" value="1"/>
</dbReference>
<dbReference type="InterPro" id="IPR036754">
    <property type="entry name" value="YbaK/aa-tRNA-synt-asso_dom_sf"/>
</dbReference>
<name>A0A2P5SWC1_9GAMM</name>
<proteinExistence type="inferred from homology"/>
<reference evidence="12 13" key="1">
    <citation type="journal article" date="2018" name="Genome Biol. Evol.">
        <title>Cladogenesis and Genomic Streamlining in Extracellular Endosymbionts of Tropical Stink Bugs.</title>
        <authorList>
            <person name="Otero-Bravo A."/>
            <person name="Goffredi S."/>
            <person name="Sabree Z.L."/>
        </authorList>
    </citation>
    <scope>NUCLEOTIDE SEQUENCE [LARGE SCALE GENOMIC DNA]</scope>
    <source>
        <strain evidence="12 13">SoEL</strain>
    </source>
</reference>
<dbReference type="InterPro" id="IPR002316">
    <property type="entry name" value="Pro-tRNA-ligase_IIa"/>
</dbReference>
<feature type="domain" description="Aminoacyl-transfer RNA synthetases class-II family profile" evidence="11">
    <location>
        <begin position="46"/>
        <end position="468"/>
    </location>
</feature>
<keyword evidence="7 10" id="KW-0648">Protein biosynthesis</keyword>
<keyword evidence="6 10" id="KW-0067">ATP-binding</keyword>
<dbReference type="PANTHER" id="PTHR42753:SF2">
    <property type="entry name" value="PROLINE--TRNA LIGASE"/>
    <property type="match status" value="1"/>
</dbReference>
<gene>
    <name evidence="10" type="primary">proS</name>
    <name evidence="12" type="ORF">CRV10_02220</name>
</gene>
<dbReference type="SUPFAM" id="SSF55681">
    <property type="entry name" value="Class II aaRS and biotin synthetases"/>
    <property type="match status" value="1"/>
</dbReference>
<dbReference type="FunFam" id="3.30.930.10:FF:000042">
    <property type="entry name" value="probable proline--tRNA ligase, mitochondrial"/>
    <property type="match status" value="1"/>
</dbReference>
<evidence type="ECO:0000313" key="12">
    <source>
        <dbReference type="EMBL" id="PPI86635.1"/>
    </source>
</evidence>
<evidence type="ECO:0000256" key="8">
    <source>
        <dbReference type="ARBA" id="ARBA00023146"/>
    </source>
</evidence>
<dbReference type="NCBIfam" id="NF006625">
    <property type="entry name" value="PRK09194.1"/>
    <property type="match status" value="1"/>
</dbReference>
<dbReference type="PANTHER" id="PTHR42753">
    <property type="entry name" value="MITOCHONDRIAL RIBOSOME PROTEIN L39/PROLYL-TRNA LIGASE FAMILY MEMBER"/>
    <property type="match status" value="1"/>
</dbReference>
<dbReference type="InterPro" id="IPR023717">
    <property type="entry name" value="Pro-tRNA-Synthase_IIa_type1"/>
</dbReference>
<sequence length="582" mass="66253">MLTSKYLLSTYKNTSSDTEIISHRLMLRAGMIRKLSSGLYIWLPTGIRVLKKIENIIRQEMNKIGALEILMPIVQPADLWEKSDRLLRYGPELLKIKDRHQRLFVLGPTHEEVITNLINKELRSYRQLPLILYQMQTKFRDEIRSRYGVIRSREFIMKDAYSFHLSQESLQKTYEIMYDSYRNIFNIIGLNFRIVEADNGSIGGNISHEFQALSNNGEDRIVFSNKSNYAANIELAETFKSNIEFSLPTKNLLQINGPYLDNIKYLVNHLNISIKKIVKTYIVKGKKESGFNLIAILIRGDHELNEKKLEKISIIDSPIIFANEKEIRLVTGSGPGSVGPIGLNIPVIIDIAVSQMSDFIAGANNDGKYYTGINCKRDLQCTYIADIRNVIEGDLSPDGKGILQIQNGVEIGHIFQLGTKYSDLIKASIQAEDNTNKTMLMGCYGIGVSRIIAAVIEQNHDKYGIIWPILLSPFEIAIIPINMHSSEIVKKTTENIYKILTQQNIDVILDDRKETPGVMFADIELIGIPNILVISDTGIKNKVVEYKIRRTGERKMINKDKIVDYILKTIKKKNSFFSKNIT</sequence>
<dbReference type="Pfam" id="PF03129">
    <property type="entry name" value="HGTP_anticodon"/>
    <property type="match status" value="1"/>
</dbReference>
<evidence type="ECO:0000256" key="6">
    <source>
        <dbReference type="ARBA" id="ARBA00022840"/>
    </source>
</evidence>
<dbReference type="Gene3D" id="3.30.930.10">
    <property type="entry name" value="Bira Bifunctional Protein, Domain 2"/>
    <property type="match status" value="2"/>
</dbReference>
<dbReference type="SUPFAM" id="SSF52954">
    <property type="entry name" value="Class II aaRS ABD-related"/>
    <property type="match status" value="1"/>
</dbReference>
<dbReference type="InterPro" id="IPR002314">
    <property type="entry name" value="aa-tRNA-synt_IIb"/>
</dbReference>
<keyword evidence="13" id="KW-1185">Reference proteome</keyword>
<dbReference type="AlphaFoldDB" id="A0A2P5SWC1"/>
<dbReference type="GO" id="GO:0005829">
    <property type="term" value="C:cytosol"/>
    <property type="evidence" value="ECO:0007669"/>
    <property type="project" value="TreeGrafter"/>
</dbReference>
<comment type="domain">
    <text evidence="10">Consists of three domains: the N-terminal catalytic domain, the editing domain and the C-terminal anticodon-binding domain.</text>
</comment>
<keyword evidence="4 10" id="KW-0436">Ligase</keyword>
<evidence type="ECO:0000256" key="10">
    <source>
        <dbReference type="HAMAP-Rule" id="MF_01569"/>
    </source>
</evidence>
<protein>
    <recommendedName>
        <fullName evidence="10">Proline--tRNA ligase</fullName>
        <ecNumber evidence="10">6.1.1.15</ecNumber>
    </recommendedName>
    <alternativeName>
        <fullName evidence="10">Prolyl-tRNA synthetase</fullName>
        <shortName evidence="10">ProRS</shortName>
    </alternativeName>
</protein>
<dbReference type="Pfam" id="PF04073">
    <property type="entry name" value="tRNA_edit"/>
    <property type="match status" value="1"/>
</dbReference>
<organism evidence="12 13">
    <name type="scientific">Candidatus Pantoea edessiphila</name>
    <dbReference type="NCBI Taxonomy" id="2044610"/>
    <lineage>
        <taxon>Bacteria</taxon>
        <taxon>Pseudomonadati</taxon>
        <taxon>Pseudomonadota</taxon>
        <taxon>Gammaproteobacteria</taxon>
        <taxon>Enterobacterales</taxon>
        <taxon>Erwiniaceae</taxon>
        <taxon>Pantoea</taxon>
    </lineage>
</organism>
<dbReference type="HAMAP" id="MF_01569">
    <property type="entry name" value="Pro_tRNA_synth_type1"/>
    <property type="match status" value="1"/>
</dbReference>
<evidence type="ECO:0000256" key="2">
    <source>
        <dbReference type="ARBA" id="ARBA00011738"/>
    </source>
</evidence>
<dbReference type="InterPro" id="IPR007214">
    <property type="entry name" value="YbaK/aa-tRNA-synth-assoc-dom"/>
</dbReference>
<dbReference type="EMBL" id="PDKU01000002">
    <property type="protein sequence ID" value="PPI86635.1"/>
    <property type="molecule type" value="Genomic_DNA"/>
</dbReference>
<dbReference type="CDD" id="cd00861">
    <property type="entry name" value="ProRS_anticodon_short"/>
    <property type="match status" value="1"/>
</dbReference>
<dbReference type="PRINTS" id="PR01046">
    <property type="entry name" value="TRNASYNTHPRO"/>
</dbReference>
<evidence type="ECO:0000313" key="13">
    <source>
        <dbReference type="Proteomes" id="UP000296144"/>
    </source>
</evidence>
<dbReference type="Gene3D" id="3.40.50.800">
    <property type="entry name" value="Anticodon-binding domain"/>
    <property type="match status" value="1"/>
</dbReference>
<keyword evidence="5 10" id="KW-0547">Nucleotide-binding</keyword>
<evidence type="ECO:0000256" key="3">
    <source>
        <dbReference type="ARBA" id="ARBA00022490"/>
    </source>
</evidence>